<proteinExistence type="predicted"/>
<sequence length="59" mass="6729">MPFYDIQHGVSFTNELRDGIAPAIGEGPIYQDLYDDDSLRPRSIHRLQDALKLSEAYGY</sequence>
<evidence type="ECO:0000313" key="2">
    <source>
        <dbReference type="Proteomes" id="UP001213681"/>
    </source>
</evidence>
<dbReference type="AlphaFoldDB" id="A0AAD6CGE0"/>
<dbReference type="Proteomes" id="UP001213681">
    <property type="component" value="Unassembled WGS sequence"/>
</dbReference>
<evidence type="ECO:0000313" key="1">
    <source>
        <dbReference type="EMBL" id="KAJ5464975.1"/>
    </source>
</evidence>
<protein>
    <submittedName>
        <fullName evidence="1">Uncharacterized protein</fullName>
    </submittedName>
</protein>
<comment type="caution">
    <text evidence="1">The sequence shown here is derived from an EMBL/GenBank/DDBJ whole genome shotgun (WGS) entry which is preliminary data.</text>
</comment>
<keyword evidence="2" id="KW-1185">Reference proteome</keyword>
<dbReference type="EMBL" id="JAPVEA010000001">
    <property type="protein sequence ID" value="KAJ5464975.1"/>
    <property type="molecule type" value="Genomic_DNA"/>
</dbReference>
<organism evidence="1 2">
    <name type="scientific">Penicillium daleae</name>
    <dbReference type="NCBI Taxonomy" id="63821"/>
    <lineage>
        <taxon>Eukaryota</taxon>
        <taxon>Fungi</taxon>
        <taxon>Dikarya</taxon>
        <taxon>Ascomycota</taxon>
        <taxon>Pezizomycotina</taxon>
        <taxon>Eurotiomycetes</taxon>
        <taxon>Eurotiomycetidae</taxon>
        <taxon>Eurotiales</taxon>
        <taxon>Aspergillaceae</taxon>
        <taxon>Penicillium</taxon>
    </lineage>
</organism>
<name>A0AAD6CGE0_9EURO</name>
<reference evidence="1" key="1">
    <citation type="submission" date="2022-12" db="EMBL/GenBank/DDBJ databases">
        <authorList>
            <person name="Petersen C."/>
        </authorList>
    </citation>
    <scope>NUCLEOTIDE SEQUENCE</scope>
    <source>
        <strain evidence="1">IBT 16125</strain>
    </source>
</reference>
<dbReference type="RefSeq" id="XP_056771822.1">
    <property type="nucleotide sequence ID" value="XM_056904055.1"/>
</dbReference>
<dbReference type="GeneID" id="81594298"/>
<accession>A0AAD6CGE0</accession>
<reference evidence="1" key="2">
    <citation type="journal article" date="2023" name="IMA Fungus">
        <title>Comparative genomic study of the Penicillium genus elucidates a diverse pangenome and 15 lateral gene transfer events.</title>
        <authorList>
            <person name="Petersen C."/>
            <person name="Sorensen T."/>
            <person name="Nielsen M.R."/>
            <person name="Sondergaard T.E."/>
            <person name="Sorensen J.L."/>
            <person name="Fitzpatrick D.A."/>
            <person name="Frisvad J.C."/>
            <person name="Nielsen K.L."/>
        </authorList>
    </citation>
    <scope>NUCLEOTIDE SEQUENCE</scope>
    <source>
        <strain evidence="1">IBT 16125</strain>
    </source>
</reference>
<gene>
    <name evidence="1" type="ORF">N7458_000661</name>
</gene>